<dbReference type="InterPro" id="IPR004826">
    <property type="entry name" value="bZIP_Maf"/>
</dbReference>
<dbReference type="STRING" id="947166.A0A1D1UR40"/>
<dbReference type="InterPro" id="IPR004827">
    <property type="entry name" value="bZIP"/>
</dbReference>
<evidence type="ECO:0000256" key="5">
    <source>
        <dbReference type="ARBA" id="ARBA00023242"/>
    </source>
</evidence>
<evidence type="ECO:0000256" key="2">
    <source>
        <dbReference type="ARBA" id="ARBA00023125"/>
    </source>
</evidence>
<keyword evidence="3" id="KW-0010">Activator</keyword>
<dbReference type="Gene3D" id="1.10.880.10">
    <property type="entry name" value="Transcription factor, Skn-1-like, DNA-binding domain"/>
    <property type="match status" value="1"/>
</dbReference>
<keyword evidence="2" id="KW-0238">DNA-binding</keyword>
<keyword evidence="8" id="KW-0472">Membrane</keyword>
<evidence type="ECO:0000256" key="4">
    <source>
        <dbReference type="ARBA" id="ARBA00023163"/>
    </source>
</evidence>
<evidence type="ECO:0000313" key="11">
    <source>
        <dbReference type="Proteomes" id="UP000186922"/>
    </source>
</evidence>
<dbReference type="GO" id="GO:0000978">
    <property type="term" value="F:RNA polymerase II cis-regulatory region sequence-specific DNA binding"/>
    <property type="evidence" value="ECO:0007669"/>
    <property type="project" value="InterPro"/>
</dbReference>
<feature type="region of interest" description="Disordered" evidence="7">
    <location>
        <begin position="714"/>
        <end position="762"/>
    </location>
</feature>
<feature type="compositionally biased region" description="Basic residues" evidence="7">
    <location>
        <begin position="751"/>
        <end position="762"/>
    </location>
</feature>
<dbReference type="GO" id="GO:0000981">
    <property type="term" value="F:DNA-binding transcription factor activity, RNA polymerase II-specific"/>
    <property type="evidence" value="ECO:0007669"/>
    <property type="project" value="TreeGrafter"/>
</dbReference>
<gene>
    <name evidence="10" type="primary">RvY_03233</name>
    <name evidence="10" type="synonym">RvY_03233.1</name>
    <name evidence="10" type="ORF">RvY_03233-1</name>
</gene>
<dbReference type="AlphaFoldDB" id="A0A1D1UR40"/>
<comment type="caution">
    <text evidence="10">The sequence shown here is derived from an EMBL/GenBank/DDBJ whole genome shotgun (WGS) entry which is preliminary data.</text>
</comment>
<evidence type="ECO:0000256" key="1">
    <source>
        <dbReference type="ARBA" id="ARBA00023015"/>
    </source>
</evidence>
<evidence type="ECO:0000256" key="8">
    <source>
        <dbReference type="SAM" id="Phobius"/>
    </source>
</evidence>
<dbReference type="PANTHER" id="PTHR24411:SF55">
    <property type="entry name" value="SEGMENTATION PROTEIN CAP'N'COLLAR"/>
    <property type="match status" value="1"/>
</dbReference>
<evidence type="ECO:0000256" key="7">
    <source>
        <dbReference type="SAM" id="MobiDB-lite"/>
    </source>
</evidence>
<evidence type="ECO:0000259" key="9">
    <source>
        <dbReference type="PROSITE" id="PS50217"/>
    </source>
</evidence>
<feature type="coiled-coil region" evidence="6">
    <location>
        <begin position="663"/>
        <end position="697"/>
    </location>
</feature>
<reference evidence="10 11" key="1">
    <citation type="journal article" date="2016" name="Nat. Commun.">
        <title>Extremotolerant tardigrade genome and improved radiotolerance of human cultured cells by tardigrade-unique protein.</title>
        <authorList>
            <person name="Hashimoto T."/>
            <person name="Horikawa D.D."/>
            <person name="Saito Y."/>
            <person name="Kuwahara H."/>
            <person name="Kozuka-Hata H."/>
            <person name="Shin-I T."/>
            <person name="Minakuchi Y."/>
            <person name="Ohishi K."/>
            <person name="Motoyama A."/>
            <person name="Aizu T."/>
            <person name="Enomoto A."/>
            <person name="Kondo K."/>
            <person name="Tanaka S."/>
            <person name="Hara Y."/>
            <person name="Koshikawa S."/>
            <person name="Sagara H."/>
            <person name="Miura T."/>
            <person name="Yokobori S."/>
            <person name="Miyagawa K."/>
            <person name="Suzuki Y."/>
            <person name="Kubo T."/>
            <person name="Oyama M."/>
            <person name="Kohara Y."/>
            <person name="Fujiyama A."/>
            <person name="Arakawa K."/>
            <person name="Katayama T."/>
            <person name="Toyoda A."/>
            <person name="Kunieda T."/>
        </authorList>
    </citation>
    <scope>NUCLEOTIDE SEQUENCE [LARGE SCALE GENOMIC DNA]</scope>
    <source>
        <strain evidence="10 11">YOKOZUNA-1</strain>
    </source>
</reference>
<keyword evidence="5" id="KW-0539">Nucleus</keyword>
<evidence type="ECO:0000256" key="6">
    <source>
        <dbReference type="SAM" id="Coils"/>
    </source>
</evidence>
<keyword evidence="4" id="KW-0804">Transcription</keyword>
<dbReference type="OrthoDB" id="7458135at2759"/>
<feature type="compositionally biased region" description="Pro residues" evidence="7">
    <location>
        <begin position="554"/>
        <end position="563"/>
    </location>
</feature>
<dbReference type="PROSITE" id="PS50217">
    <property type="entry name" value="BZIP"/>
    <property type="match status" value="1"/>
</dbReference>
<keyword evidence="8" id="KW-1133">Transmembrane helix</keyword>
<dbReference type="InterPro" id="IPR008917">
    <property type="entry name" value="TF_DNA-bd_sf"/>
</dbReference>
<dbReference type="Proteomes" id="UP000186922">
    <property type="component" value="Unassembled WGS sequence"/>
</dbReference>
<keyword evidence="11" id="KW-1185">Reference proteome</keyword>
<dbReference type="InterPro" id="IPR047167">
    <property type="entry name" value="NFE2-like"/>
</dbReference>
<proteinExistence type="predicted"/>
<feature type="compositionally biased region" description="Polar residues" evidence="7">
    <location>
        <begin position="573"/>
        <end position="591"/>
    </location>
</feature>
<dbReference type="GO" id="GO:0005634">
    <property type="term" value="C:nucleus"/>
    <property type="evidence" value="ECO:0007669"/>
    <property type="project" value="TreeGrafter"/>
</dbReference>
<protein>
    <recommendedName>
        <fullName evidence="9">BZIP domain-containing protein</fullName>
    </recommendedName>
</protein>
<dbReference type="PROSITE" id="PS00036">
    <property type="entry name" value="BZIP_BASIC"/>
    <property type="match status" value="1"/>
</dbReference>
<dbReference type="Pfam" id="PF03131">
    <property type="entry name" value="bZIP_Maf"/>
    <property type="match status" value="1"/>
</dbReference>
<feature type="compositionally biased region" description="Polar residues" evidence="7">
    <location>
        <begin position="714"/>
        <end position="726"/>
    </location>
</feature>
<organism evidence="10 11">
    <name type="scientific">Ramazzottius varieornatus</name>
    <name type="common">Water bear</name>
    <name type="synonym">Tardigrade</name>
    <dbReference type="NCBI Taxonomy" id="947166"/>
    <lineage>
        <taxon>Eukaryota</taxon>
        <taxon>Metazoa</taxon>
        <taxon>Ecdysozoa</taxon>
        <taxon>Tardigrada</taxon>
        <taxon>Eutardigrada</taxon>
        <taxon>Parachela</taxon>
        <taxon>Hypsibioidea</taxon>
        <taxon>Ramazzottiidae</taxon>
        <taxon>Ramazzottius</taxon>
    </lineage>
</organism>
<evidence type="ECO:0000256" key="3">
    <source>
        <dbReference type="ARBA" id="ARBA00023159"/>
    </source>
</evidence>
<dbReference type="EMBL" id="BDGG01000001">
    <property type="protein sequence ID" value="GAU90875.1"/>
    <property type="molecule type" value="Genomic_DNA"/>
</dbReference>
<keyword evidence="6" id="KW-0175">Coiled coil</keyword>
<dbReference type="PANTHER" id="PTHR24411">
    <property type="entry name" value="NUCLEAR FACTOR ERYTHROID 2-RELATED FACTOR"/>
    <property type="match status" value="1"/>
</dbReference>
<sequence>MVKKLSEEQSLYAAVLLGWLSFYSVIYPVTWPTGSDHLRVLRHSPELFGAPVVPKYGLMSDEYVRQIVGEHRRNYRPIMLPFNAEVAILPRPASAINLANLSQSALNARVLDLGDLFMDDLFIQSNLDVEEASRLLSAGFVSKEDLDVQRLVDVLWSQDVDLGVGRESFEYPLRAATSLPLEKPLSETSFKETVLSEAAFRDSHSLDNGNFYVDEETGELIPKSLPSLPLTSTLSKKSLPSMTHSEGCKESEASFECFDYLSSQAYQAEEGSALPHLQAANGSDVEAAQLQSLINALDSLNSSTLQAVIDQGISPDVKVLEEQWGDVESIISAGANSLFLQNAGLDGLERGTGMAEAASVSPHNVENASTSLRDFDLFSVLMEPAVNWTLSSATLPSAPYTADDYGAKGPSVSTMLSQANGTMGSQGVASDFGALANQENGGQVYPYFIPLSSGRLPPSSLPLLNHSNMLEWNMTDWSNSTFSTVSTLNPNTAMLDRSNDWKFSDLLAKLEAPTGHTEVVSMTQPALKVERQEGEGWTERAAMAVSLNHSYANPAPPPLPPAARTPTPRRRQSLQSREGSEADGSTGSDPFSVSGGRSRSSRDERAALEAGLPLTAAEIIRMPVEEFNGYISGQVGQLRPEQIQMMKDIRRRGKNKVAAQNCRKRKIDNMSHLEREIMGIREELKRESQRRDELIRERDLHRVALARIPVIQPTSVAPQSSSSTTGPAPVITRSSHGHVPSSVMAKERVAKPIRKRKQPEEQ</sequence>
<feature type="domain" description="BZIP" evidence="9">
    <location>
        <begin position="645"/>
        <end position="708"/>
    </location>
</feature>
<evidence type="ECO:0000313" key="10">
    <source>
        <dbReference type="EMBL" id="GAU90875.1"/>
    </source>
</evidence>
<feature type="region of interest" description="Disordered" evidence="7">
    <location>
        <begin position="549"/>
        <end position="605"/>
    </location>
</feature>
<accession>A0A1D1UR40</accession>
<dbReference type="SMART" id="SM00338">
    <property type="entry name" value="BRLZ"/>
    <property type="match status" value="1"/>
</dbReference>
<dbReference type="SUPFAM" id="SSF47454">
    <property type="entry name" value="A DNA-binding domain in eukaryotic transcription factors"/>
    <property type="match status" value="1"/>
</dbReference>
<name>A0A1D1UR40_RAMVA</name>
<feature type="transmembrane region" description="Helical" evidence="8">
    <location>
        <begin position="12"/>
        <end position="31"/>
    </location>
</feature>
<keyword evidence="8" id="KW-0812">Transmembrane</keyword>
<keyword evidence="1" id="KW-0805">Transcription regulation</keyword>